<keyword evidence="4" id="KW-1185">Reference proteome</keyword>
<name>A0AAN6RFJ6_9PLEO</name>
<protein>
    <recommendedName>
        <fullName evidence="2">NADP-dependent oxidoreductase domain-containing protein</fullName>
    </recommendedName>
</protein>
<dbReference type="InterPro" id="IPR023210">
    <property type="entry name" value="NADP_OxRdtase_dom"/>
</dbReference>
<dbReference type="PRINTS" id="PR00069">
    <property type="entry name" value="ALDKETRDTASE"/>
</dbReference>
<feature type="domain" description="NADP-dependent oxidoreductase" evidence="2">
    <location>
        <begin position="22"/>
        <end position="320"/>
    </location>
</feature>
<dbReference type="GO" id="GO:0016491">
    <property type="term" value="F:oxidoreductase activity"/>
    <property type="evidence" value="ECO:0007669"/>
    <property type="project" value="UniProtKB-KW"/>
</dbReference>
<evidence type="ECO:0000256" key="1">
    <source>
        <dbReference type="ARBA" id="ARBA00023002"/>
    </source>
</evidence>
<accession>A0AAN6RFJ6</accession>
<comment type="caution">
    <text evidence="3">The sequence shown here is derived from an EMBL/GenBank/DDBJ whole genome shotgun (WGS) entry which is preliminary data.</text>
</comment>
<reference evidence="3 4" key="1">
    <citation type="submission" date="2021-02" db="EMBL/GenBank/DDBJ databases">
        <title>Genome assembly of Pseudopithomyces chartarum.</title>
        <authorList>
            <person name="Jauregui R."/>
            <person name="Singh J."/>
            <person name="Voisey C."/>
        </authorList>
    </citation>
    <scope>NUCLEOTIDE SEQUENCE [LARGE SCALE GENOMIC DNA]</scope>
    <source>
        <strain evidence="3 4">AGR01</strain>
    </source>
</reference>
<sequence length="347" mass="38679">MPSQNFLPLRQLGKDGPKVPAVGFGLMVLTGVYGQAVSEQDGFKILDRAFELGETFWDTADIYHGNEELLSKWFTRTEKRQEVFLASKGAIKMEGMTFKGIDSSGQYIKDACEKSLTRLNVEYIDLYYAHRLNPDTPVEETMRALRELQKEGKIKHIGLCEPSSTALRRAIKIAPVAAVQIEYSPFVRDVETETSQHLAATCQELGIALVCSSPLGRGLLTGSLNTQSDLSRDTDVRAKAFPWFSEENLEANVKLVARFKELAEKKGCSTSQMALAWLLAQGDNVLPIPGTTRIKYLEDNIEASTLDLNSSEAAEVRSFLEQNNVQGYHSIEQAKSFSYTDTRYEGQ</sequence>
<dbReference type="Pfam" id="PF00248">
    <property type="entry name" value="Aldo_ket_red"/>
    <property type="match status" value="1"/>
</dbReference>
<evidence type="ECO:0000259" key="2">
    <source>
        <dbReference type="Pfam" id="PF00248"/>
    </source>
</evidence>
<dbReference type="SUPFAM" id="SSF51430">
    <property type="entry name" value="NAD(P)-linked oxidoreductase"/>
    <property type="match status" value="1"/>
</dbReference>
<dbReference type="InterPro" id="IPR036812">
    <property type="entry name" value="NAD(P)_OxRdtase_dom_sf"/>
</dbReference>
<evidence type="ECO:0000313" key="4">
    <source>
        <dbReference type="Proteomes" id="UP001280581"/>
    </source>
</evidence>
<dbReference type="InterPro" id="IPR020471">
    <property type="entry name" value="AKR"/>
</dbReference>
<evidence type="ECO:0000313" key="3">
    <source>
        <dbReference type="EMBL" id="KAK3207561.1"/>
    </source>
</evidence>
<dbReference type="AlphaFoldDB" id="A0AAN6RFJ6"/>
<proteinExistence type="predicted"/>
<keyword evidence="1" id="KW-0560">Oxidoreductase</keyword>
<dbReference type="PANTHER" id="PTHR43625">
    <property type="entry name" value="AFLATOXIN B1 ALDEHYDE REDUCTASE"/>
    <property type="match status" value="1"/>
</dbReference>
<dbReference type="GO" id="GO:0005737">
    <property type="term" value="C:cytoplasm"/>
    <property type="evidence" value="ECO:0007669"/>
    <property type="project" value="TreeGrafter"/>
</dbReference>
<organism evidence="3 4">
    <name type="scientific">Pseudopithomyces chartarum</name>
    <dbReference type="NCBI Taxonomy" id="1892770"/>
    <lineage>
        <taxon>Eukaryota</taxon>
        <taxon>Fungi</taxon>
        <taxon>Dikarya</taxon>
        <taxon>Ascomycota</taxon>
        <taxon>Pezizomycotina</taxon>
        <taxon>Dothideomycetes</taxon>
        <taxon>Pleosporomycetidae</taxon>
        <taxon>Pleosporales</taxon>
        <taxon>Massarineae</taxon>
        <taxon>Didymosphaeriaceae</taxon>
        <taxon>Pseudopithomyces</taxon>
    </lineage>
</organism>
<dbReference type="Proteomes" id="UP001280581">
    <property type="component" value="Unassembled WGS sequence"/>
</dbReference>
<dbReference type="EMBL" id="WVTA01000009">
    <property type="protein sequence ID" value="KAK3207561.1"/>
    <property type="molecule type" value="Genomic_DNA"/>
</dbReference>
<dbReference type="InterPro" id="IPR050791">
    <property type="entry name" value="Aldo-Keto_reductase"/>
</dbReference>
<gene>
    <name evidence="3" type="ORF">GRF29_103g1386799</name>
</gene>
<dbReference type="Gene3D" id="3.20.20.100">
    <property type="entry name" value="NADP-dependent oxidoreductase domain"/>
    <property type="match status" value="1"/>
</dbReference>
<dbReference type="PANTHER" id="PTHR43625:SF40">
    <property type="entry name" value="ALDO-KETO REDUCTASE YAKC [NADP(+)]"/>
    <property type="match status" value="1"/>
</dbReference>